<evidence type="ECO:0000256" key="1">
    <source>
        <dbReference type="ARBA" id="ARBA00009762"/>
    </source>
</evidence>
<comment type="subunit">
    <text evidence="11">Heterodimer of a small subunit (PriS) and a large subunit (PriL).</text>
</comment>
<evidence type="ECO:0000256" key="10">
    <source>
        <dbReference type="ARBA" id="ARBA00023211"/>
    </source>
</evidence>
<dbReference type="KEGG" id="msub:BK009_02820"/>
<dbReference type="HAMAP" id="MF_00700">
    <property type="entry name" value="DNA_primase_sml_arc"/>
    <property type="match status" value="1"/>
</dbReference>
<dbReference type="Gene3D" id="3.90.920.10">
    <property type="entry name" value="DNA primase, PRIM domain"/>
    <property type="match status" value="1"/>
</dbReference>
<evidence type="ECO:0000256" key="6">
    <source>
        <dbReference type="ARBA" id="ARBA00022705"/>
    </source>
</evidence>
<keyword evidence="8 11" id="KW-0460">Magnesium</keyword>
<dbReference type="GO" id="GO:0000428">
    <property type="term" value="C:DNA-directed RNA polymerase complex"/>
    <property type="evidence" value="ECO:0007669"/>
    <property type="project" value="UniProtKB-KW"/>
</dbReference>
<reference evidence="15 17" key="2">
    <citation type="submission" date="2020-04" db="EMBL/GenBank/DDBJ databases">
        <title>Draft genome of Methanobacterium subterraneum isolated from animal feces.</title>
        <authorList>
            <person name="Ouboter H.T."/>
            <person name="Berger S."/>
            <person name="Gungor E."/>
            <person name="Jetten M.S.M."/>
            <person name="Welte C.U."/>
        </authorList>
    </citation>
    <scope>NUCLEOTIDE SEQUENCE [LARGE SCALE GENOMIC DNA]</scope>
    <source>
        <strain evidence="15">HO_2020</strain>
    </source>
</reference>
<feature type="active site" evidence="11">
    <location>
        <position position="97"/>
    </location>
</feature>
<evidence type="ECO:0000256" key="8">
    <source>
        <dbReference type="ARBA" id="ARBA00022842"/>
    </source>
</evidence>
<comment type="function">
    <text evidence="11">Catalytic subunit of DNA primase, an RNA polymerase that catalyzes the synthesis of short RNA molecules used as primers for DNA polymerase during DNA replication. The small subunit contains the primase catalytic core and has DNA synthesis activity on its own. Binding to the large subunit stabilizes and modulates the activity, increasing the rate of DNA synthesis while decreasing the length of the DNA fragments, and conferring RNA synthesis capability. The DNA polymerase activity may enable DNA primase to also catalyze primer extension after primer synthesis. May also play a role in DNA repair.</text>
</comment>
<name>A0A2H4VNQ0_9EURY</name>
<feature type="active site" evidence="11">
    <location>
        <position position="95"/>
    </location>
</feature>
<dbReference type="Gene3D" id="1.10.8.160">
    <property type="entry name" value="DNA primase S, domain 2"/>
    <property type="match status" value="1"/>
</dbReference>
<comment type="cofactor">
    <cofactor evidence="11">
        <name>Mg(2+)</name>
        <dbReference type="ChEBI" id="CHEBI:18420"/>
    </cofactor>
    <cofactor evidence="11">
        <name>Mn(2+)</name>
        <dbReference type="ChEBI" id="CHEBI:29035"/>
    </cofactor>
</comment>
<comment type="similarity">
    <text evidence="1 11 12">Belongs to the eukaryotic-type primase small subunit family.</text>
</comment>
<gene>
    <name evidence="11 15" type="primary">priS</name>
    <name evidence="14" type="ORF">BK009_02820</name>
    <name evidence="15" type="ORF">HG719_04320</name>
</gene>
<reference evidence="14 16" key="1">
    <citation type="submission" date="2016-10" db="EMBL/GenBank/DDBJ databases">
        <title>Comparative genomics between deep and shallow subseafloor isolates.</title>
        <authorList>
            <person name="Ishii S."/>
            <person name="Miller J.R."/>
            <person name="Sutton G."/>
            <person name="Suzuki S."/>
            <person name="Methe B."/>
            <person name="Inagaki F."/>
            <person name="Imachi H."/>
        </authorList>
    </citation>
    <scope>NUCLEOTIDE SEQUENCE [LARGE SCALE GENOMIC DNA]</scope>
    <source>
        <strain evidence="14 16">A8p</strain>
    </source>
</reference>
<evidence type="ECO:0000256" key="11">
    <source>
        <dbReference type="HAMAP-Rule" id="MF_00700"/>
    </source>
</evidence>
<dbReference type="RefSeq" id="WP_100908972.1">
    <property type="nucleotide sequence ID" value="NZ_CP017768.1"/>
</dbReference>
<organism evidence="14 16">
    <name type="scientific">Methanobacterium subterraneum</name>
    <dbReference type="NCBI Taxonomy" id="59277"/>
    <lineage>
        <taxon>Archaea</taxon>
        <taxon>Methanobacteriati</taxon>
        <taxon>Methanobacteriota</taxon>
        <taxon>Methanomada group</taxon>
        <taxon>Methanobacteria</taxon>
        <taxon>Methanobacteriales</taxon>
        <taxon>Methanobacteriaceae</taxon>
        <taxon>Methanobacterium</taxon>
    </lineage>
</organism>
<keyword evidence="5 11" id="KW-0548">Nucleotidyltransferase</keyword>
<evidence type="ECO:0000256" key="2">
    <source>
        <dbReference type="ARBA" id="ARBA00022478"/>
    </source>
</evidence>
<evidence type="ECO:0000256" key="7">
    <source>
        <dbReference type="ARBA" id="ARBA00022723"/>
    </source>
</evidence>
<dbReference type="GO" id="GO:0046872">
    <property type="term" value="F:metal ion binding"/>
    <property type="evidence" value="ECO:0007669"/>
    <property type="project" value="UniProtKB-KW"/>
</dbReference>
<dbReference type="GO" id="GO:1990077">
    <property type="term" value="C:primosome complex"/>
    <property type="evidence" value="ECO:0007669"/>
    <property type="project" value="UniProtKB-KW"/>
</dbReference>
<dbReference type="SUPFAM" id="SSF56747">
    <property type="entry name" value="Prim-pol domain"/>
    <property type="match status" value="1"/>
</dbReference>
<feature type="active site" evidence="11">
    <location>
        <position position="272"/>
    </location>
</feature>
<evidence type="ECO:0000256" key="9">
    <source>
        <dbReference type="ARBA" id="ARBA00023163"/>
    </source>
</evidence>
<keyword evidence="4 11" id="KW-0808">Transferase</keyword>
<dbReference type="EMBL" id="CP017768">
    <property type="protein sequence ID" value="AUB59702.1"/>
    <property type="molecule type" value="Genomic_DNA"/>
</dbReference>
<dbReference type="AlphaFoldDB" id="A0A2H4VNQ0"/>
<evidence type="ECO:0000256" key="12">
    <source>
        <dbReference type="RuleBase" id="RU003514"/>
    </source>
</evidence>
<evidence type="ECO:0000256" key="3">
    <source>
        <dbReference type="ARBA" id="ARBA00022515"/>
    </source>
</evidence>
<dbReference type="GeneID" id="35125380"/>
<dbReference type="CDD" id="cd04860">
    <property type="entry name" value="AE_Prim_S"/>
    <property type="match status" value="1"/>
</dbReference>
<evidence type="ECO:0000313" key="17">
    <source>
        <dbReference type="Proteomes" id="UP000591058"/>
    </source>
</evidence>
<proteinExistence type="inferred from homology"/>
<dbReference type="PANTHER" id="PTHR10536">
    <property type="entry name" value="DNA PRIMASE SMALL SUBUNIT"/>
    <property type="match status" value="1"/>
</dbReference>
<dbReference type="Pfam" id="PF01896">
    <property type="entry name" value="DNA_primase_S"/>
    <property type="match status" value="1"/>
</dbReference>
<keyword evidence="7 11" id="KW-0479">Metal-binding</keyword>
<accession>A0A2H4VNQ0</accession>
<comment type="function">
    <text evidence="13">RNA polymerase that catalyzes the synthesis of short RNA molecules used as primers for DNA polymerase during DNA replication.</text>
</comment>
<keyword evidence="9 11" id="KW-0804">Transcription</keyword>
<dbReference type="EMBL" id="JABBYL010000014">
    <property type="protein sequence ID" value="NMO09062.1"/>
    <property type="molecule type" value="Genomic_DNA"/>
</dbReference>
<keyword evidence="3 11" id="KW-0639">Primosome</keyword>
<evidence type="ECO:0000313" key="14">
    <source>
        <dbReference type="EMBL" id="AUB59702.1"/>
    </source>
</evidence>
<dbReference type="Proteomes" id="UP000232631">
    <property type="component" value="Chromosome"/>
</dbReference>
<sequence>MDLKPATPNERRKYYREEWNVKDIPDFILNTLAQREFGFDHMGRGPNDRYRVFQNQDYLRKFMRYRTPFAAYSSVAFYQKPRRRDGWIKAELVFDVDAKDIPIRTCGCENVCEICLNQAKDIVHGLIDTLKGDLGLSDIRVVYSGRGYHIRVLDDGVMGMGSDVRSQVVKYIVGSEVPRSEYSSHGMKYKLEHFTIPFAYPQVFTERVKQALFAVNLDTEIDDVSRDIKKAVIKHRELLTNDQWGLFRKEIGPMRYARLVKGIASLNLTLVDAKVSIDLKRILRLPSSLHSGVSMKSTLIKNLETFDPFQEAVPKFVYERTD</sequence>
<dbReference type="GO" id="GO:0006269">
    <property type="term" value="P:DNA replication, synthesis of primer"/>
    <property type="evidence" value="ECO:0007669"/>
    <property type="project" value="UniProtKB-UniRule"/>
</dbReference>
<protein>
    <recommendedName>
        <fullName evidence="11">DNA primase small subunit PriS</fullName>
        <ecNumber evidence="11">2.7.7.-</ecNumber>
    </recommendedName>
</protein>
<evidence type="ECO:0000313" key="15">
    <source>
        <dbReference type="EMBL" id="NMO09062.1"/>
    </source>
</evidence>
<keyword evidence="10 11" id="KW-0464">Manganese</keyword>
<dbReference type="InterPro" id="IPR002755">
    <property type="entry name" value="DNA_primase_S"/>
</dbReference>
<evidence type="ECO:0000313" key="16">
    <source>
        <dbReference type="Proteomes" id="UP000232631"/>
    </source>
</evidence>
<dbReference type="NCBIfam" id="TIGR00335">
    <property type="entry name" value="primase_sml"/>
    <property type="match status" value="1"/>
</dbReference>
<keyword evidence="16" id="KW-1185">Reference proteome</keyword>
<keyword evidence="6 11" id="KW-0235">DNA replication</keyword>
<dbReference type="InterPro" id="IPR023639">
    <property type="entry name" value="DNA_primase_ssu_PriS"/>
</dbReference>
<dbReference type="GO" id="GO:0003899">
    <property type="term" value="F:DNA-directed RNA polymerase activity"/>
    <property type="evidence" value="ECO:0007669"/>
    <property type="project" value="UniProtKB-UniRule"/>
</dbReference>
<dbReference type="EC" id="2.7.7.-" evidence="11"/>
<evidence type="ECO:0000256" key="13">
    <source>
        <dbReference type="RuleBase" id="RU004224"/>
    </source>
</evidence>
<evidence type="ECO:0000256" key="5">
    <source>
        <dbReference type="ARBA" id="ARBA00022695"/>
    </source>
</evidence>
<keyword evidence="2 11" id="KW-0240">DNA-directed RNA polymerase</keyword>
<dbReference type="InterPro" id="IPR014052">
    <property type="entry name" value="DNA_primase_ssu_euk/arc"/>
</dbReference>
<dbReference type="Proteomes" id="UP000591058">
    <property type="component" value="Unassembled WGS sequence"/>
</dbReference>
<evidence type="ECO:0000256" key="4">
    <source>
        <dbReference type="ARBA" id="ARBA00022679"/>
    </source>
</evidence>